<proteinExistence type="predicted"/>
<reference evidence="1" key="1">
    <citation type="submission" date="2023-10" db="EMBL/GenBank/DDBJ databases">
        <title>Genome assembly of Pristionchus species.</title>
        <authorList>
            <person name="Yoshida K."/>
            <person name="Sommer R.J."/>
        </authorList>
    </citation>
    <scope>NUCLEOTIDE SEQUENCE</scope>
    <source>
        <strain evidence="1">RS5133</strain>
    </source>
</reference>
<protein>
    <submittedName>
        <fullName evidence="1">Uncharacterized protein</fullName>
    </submittedName>
</protein>
<sequence length="123" mass="14085">VLINSGYSVPRGARFQSAYRQDIISHVLINSGYSVPRGARFQSAYRQDIISHVLINSGYSVPRGARFQSAYRQDIISHGSLHIALDSFEMVENGEHFFLLLKPRSYQYHRQIRFKRVVSNGLV</sequence>
<evidence type="ECO:0000313" key="1">
    <source>
        <dbReference type="EMBL" id="GMT31547.1"/>
    </source>
</evidence>
<feature type="non-terminal residue" evidence="1">
    <location>
        <position position="1"/>
    </location>
</feature>
<keyword evidence="2" id="KW-1185">Reference proteome</keyword>
<dbReference type="Proteomes" id="UP001432322">
    <property type="component" value="Unassembled WGS sequence"/>
</dbReference>
<dbReference type="AlphaFoldDB" id="A0AAV5WKK0"/>
<feature type="non-terminal residue" evidence="1">
    <location>
        <position position="123"/>
    </location>
</feature>
<dbReference type="EMBL" id="BTSY01000006">
    <property type="protein sequence ID" value="GMT31547.1"/>
    <property type="molecule type" value="Genomic_DNA"/>
</dbReference>
<evidence type="ECO:0000313" key="2">
    <source>
        <dbReference type="Proteomes" id="UP001432322"/>
    </source>
</evidence>
<name>A0AAV5WKK0_9BILA</name>
<comment type="caution">
    <text evidence="1">The sequence shown here is derived from an EMBL/GenBank/DDBJ whole genome shotgun (WGS) entry which is preliminary data.</text>
</comment>
<gene>
    <name evidence="1" type="ORF">PFISCL1PPCAC_22844</name>
</gene>
<organism evidence="1 2">
    <name type="scientific">Pristionchus fissidentatus</name>
    <dbReference type="NCBI Taxonomy" id="1538716"/>
    <lineage>
        <taxon>Eukaryota</taxon>
        <taxon>Metazoa</taxon>
        <taxon>Ecdysozoa</taxon>
        <taxon>Nematoda</taxon>
        <taxon>Chromadorea</taxon>
        <taxon>Rhabditida</taxon>
        <taxon>Rhabditina</taxon>
        <taxon>Diplogasteromorpha</taxon>
        <taxon>Diplogasteroidea</taxon>
        <taxon>Neodiplogasteridae</taxon>
        <taxon>Pristionchus</taxon>
    </lineage>
</organism>
<accession>A0AAV5WKK0</accession>